<dbReference type="Gene3D" id="1.10.3730.20">
    <property type="match status" value="1"/>
</dbReference>
<evidence type="ECO:0000313" key="9">
    <source>
        <dbReference type="EMBL" id="KIC66606.1"/>
    </source>
</evidence>
<keyword evidence="2" id="KW-0813">Transport</keyword>
<evidence type="ECO:0000256" key="8">
    <source>
        <dbReference type="SAM" id="Phobius"/>
    </source>
</evidence>
<accession>A0A0B4DIS0</accession>
<keyword evidence="5 8" id="KW-1133">Transmembrane helix</keyword>
<feature type="transmembrane region" description="Helical" evidence="8">
    <location>
        <begin position="84"/>
        <end position="103"/>
    </location>
</feature>
<keyword evidence="3" id="KW-1003">Cell membrane</keyword>
<protein>
    <submittedName>
        <fullName evidence="9">Cation transporter</fullName>
    </submittedName>
</protein>
<evidence type="ECO:0000256" key="3">
    <source>
        <dbReference type="ARBA" id="ARBA00022475"/>
    </source>
</evidence>
<sequence length="118" mass="12132">MKWIFLAGAILSEVTASLSLKAALDNPALFVVVVIGYAASFALLAGVLRKGLGLGVAYGFWSALGVTLTVLLAAVLFGEALTPLMMVGVAMVIGGVLCVELGPRKEAADEPVKELASR</sequence>
<feature type="transmembrane region" description="Helical" evidence="8">
    <location>
        <begin position="55"/>
        <end position="78"/>
    </location>
</feature>
<comment type="subcellular location">
    <subcellularLocation>
        <location evidence="1 7">Cell membrane</location>
        <topology evidence="1 7">Multi-pass membrane protein</topology>
    </subcellularLocation>
</comment>
<dbReference type="Proteomes" id="UP000031196">
    <property type="component" value="Unassembled WGS sequence"/>
</dbReference>
<evidence type="ECO:0000256" key="2">
    <source>
        <dbReference type="ARBA" id="ARBA00022448"/>
    </source>
</evidence>
<keyword evidence="6 8" id="KW-0472">Membrane</keyword>
<dbReference type="Pfam" id="PF00893">
    <property type="entry name" value="Multi_Drug_Res"/>
    <property type="match status" value="1"/>
</dbReference>
<organism evidence="9 10">
    <name type="scientific">Pseudarthrobacter phenanthrenivorans</name>
    <name type="common">Arthrobacter phenanthrenivorans</name>
    <dbReference type="NCBI Taxonomy" id="361575"/>
    <lineage>
        <taxon>Bacteria</taxon>
        <taxon>Bacillati</taxon>
        <taxon>Actinomycetota</taxon>
        <taxon>Actinomycetes</taxon>
        <taxon>Micrococcales</taxon>
        <taxon>Micrococcaceae</taxon>
        <taxon>Pseudarthrobacter</taxon>
    </lineage>
</organism>
<evidence type="ECO:0000313" key="10">
    <source>
        <dbReference type="Proteomes" id="UP000031196"/>
    </source>
</evidence>
<dbReference type="InterPro" id="IPR000390">
    <property type="entry name" value="Small_drug/metabolite_transptr"/>
</dbReference>
<dbReference type="SUPFAM" id="SSF103481">
    <property type="entry name" value="Multidrug resistance efflux transporter EmrE"/>
    <property type="match status" value="1"/>
</dbReference>
<dbReference type="InterPro" id="IPR037185">
    <property type="entry name" value="EmrE-like"/>
</dbReference>
<dbReference type="OrthoDB" id="3175079at2"/>
<evidence type="ECO:0000256" key="6">
    <source>
        <dbReference type="ARBA" id="ARBA00023136"/>
    </source>
</evidence>
<evidence type="ECO:0000256" key="1">
    <source>
        <dbReference type="ARBA" id="ARBA00004651"/>
    </source>
</evidence>
<reference evidence="9 10" key="1">
    <citation type="submission" date="2014-12" db="EMBL/GenBank/DDBJ databases">
        <title>Genome sequencing of Arthrobacter phenanthrenivorans SWC37.</title>
        <authorList>
            <person name="Tan P.W."/>
            <person name="Chan K.-G."/>
        </authorList>
    </citation>
    <scope>NUCLEOTIDE SEQUENCE [LARGE SCALE GENOMIC DNA]</scope>
    <source>
        <strain evidence="9 10">SWC37</strain>
    </source>
</reference>
<name>A0A0B4DIS0_PSEPS</name>
<evidence type="ECO:0000256" key="4">
    <source>
        <dbReference type="ARBA" id="ARBA00022692"/>
    </source>
</evidence>
<dbReference type="GO" id="GO:0005886">
    <property type="term" value="C:plasma membrane"/>
    <property type="evidence" value="ECO:0007669"/>
    <property type="project" value="UniProtKB-SubCell"/>
</dbReference>
<dbReference type="InterPro" id="IPR045324">
    <property type="entry name" value="Small_multidrug_res"/>
</dbReference>
<dbReference type="GO" id="GO:0022857">
    <property type="term" value="F:transmembrane transporter activity"/>
    <property type="evidence" value="ECO:0007669"/>
    <property type="project" value="InterPro"/>
</dbReference>
<dbReference type="RefSeq" id="WP_043452567.1">
    <property type="nucleotide sequence ID" value="NZ_JWTB01000020.1"/>
</dbReference>
<dbReference type="AlphaFoldDB" id="A0A0B4DIS0"/>
<proteinExistence type="inferred from homology"/>
<dbReference type="PANTHER" id="PTHR30561">
    <property type="entry name" value="SMR FAMILY PROTON-DEPENDENT DRUG EFFLUX TRANSPORTER SUGE"/>
    <property type="match status" value="1"/>
</dbReference>
<gene>
    <name evidence="9" type="ORF">RM50_11150</name>
</gene>
<feature type="transmembrane region" description="Helical" evidence="8">
    <location>
        <begin position="29"/>
        <end position="48"/>
    </location>
</feature>
<evidence type="ECO:0000256" key="5">
    <source>
        <dbReference type="ARBA" id="ARBA00022989"/>
    </source>
</evidence>
<comment type="caution">
    <text evidence="9">The sequence shown here is derived from an EMBL/GenBank/DDBJ whole genome shotgun (WGS) entry which is preliminary data.</text>
</comment>
<dbReference type="PANTHER" id="PTHR30561:SF1">
    <property type="entry name" value="MULTIDRUG TRANSPORTER EMRE"/>
    <property type="match status" value="1"/>
</dbReference>
<comment type="similarity">
    <text evidence="7">Belongs to the drug/metabolite transporter (DMT) superfamily. Small multidrug resistance (SMR) (TC 2.A.7.1) family.</text>
</comment>
<keyword evidence="4 7" id="KW-0812">Transmembrane</keyword>
<evidence type="ECO:0000256" key="7">
    <source>
        <dbReference type="RuleBase" id="RU003942"/>
    </source>
</evidence>
<dbReference type="EMBL" id="JWTB01000020">
    <property type="protein sequence ID" value="KIC66606.1"/>
    <property type="molecule type" value="Genomic_DNA"/>
</dbReference>